<name>A0A9P6RAD6_9FUNG</name>
<evidence type="ECO:0000256" key="1">
    <source>
        <dbReference type="ARBA" id="ARBA00004141"/>
    </source>
</evidence>
<evidence type="ECO:0000256" key="4">
    <source>
        <dbReference type="ARBA" id="ARBA00023136"/>
    </source>
</evidence>
<evidence type="ECO:0000313" key="6">
    <source>
        <dbReference type="EMBL" id="KAG0314438.1"/>
    </source>
</evidence>
<dbReference type="PANTHER" id="PTHR43461">
    <property type="entry name" value="TRANSMEMBRANE PROTEIN 256"/>
    <property type="match status" value="1"/>
</dbReference>
<protein>
    <recommendedName>
        <fullName evidence="8">DUF423-domain-containing protein</fullName>
    </recommendedName>
</protein>
<keyword evidence="3 5" id="KW-1133">Transmembrane helix</keyword>
<evidence type="ECO:0000256" key="3">
    <source>
        <dbReference type="ARBA" id="ARBA00022989"/>
    </source>
</evidence>
<evidence type="ECO:0000256" key="2">
    <source>
        <dbReference type="ARBA" id="ARBA00022692"/>
    </source>
</evidence>
<keyword evidence="7" id="KW-1185">Reference proteome</keyword>
<dbReference type="AlphaFoldDB" id="A0A9P6RAD6"/>
<dbReference type="InterPro" id="IPR006696">
    <property type="entry name" value="DUF423"/>
</dbReference>
<dbReference type="PANTHER" id="PTHR43461:SF1">
    <property type="entry name" value="TRANSMEMBRANE PROTEIN 256"/>
    <property type="match status" value="1"/>
</dbReference>
<dbReference type="GO" id="GO:0016020">
    <property type="term" value="C:membrane"/>
    <property type="evidence" value="ECO:0007669"/>
    <property type="project" value="UniProtKB-SubCell"/>
</dbReference>
<reference evidence="6" key="1">
    <citation type="journal article" date="2020" name="Fungal Divers.">
        <title>Resolving the Mortierellaceae phylogeny through synthesis of multi-gene phylogenetics and phylogenomics.</title>
        <authorList>
            <person name="Vandepol N."/>
            <person name="Liber J."/>
            <person name="Desiro A."/>
            <person name="Na H."/>
            <person name="Kennedy M."/>
            <person name="Barry K."/>
            <person name="Grigoriev I.V."/>
            <person name="Miller A.N."/>
            <person name="O'Donnell K."/>
            <person name="Stajich J.E."/>
            <person name="Bonito G."/>
        </authorList>
    </citation>
    <scope>NUCLEOTIDE SEQUENCE</scope>
    <source>
        <strain evidence="6">REB-010B</strain>
    </source>
</reference>
<feature type="transmembrane region" description="Helical" evidence="5">
    <location>
        <begin position="96"/>
        <end position="114"/>
    </location>
</feature>
<dbReference type="OrthoDB" id="269173at2759"/>
<dbReference type="Pfam" id="PF04241">
    <property type="entry name" value="DUF423"/>
    <property type="match status" value="1"/>
</dbReference>
<accession>A0A9P6RAD6</accession>
<organism evidence="6 7">
    <name type="scientific">Dissophora globulifera</name>
    <dbReference type="NCBI Taxonomy" id="979702"/>
    <lineage>
        <taxon>Eukaryota</taxon>
        <taxon>Fungi</taxon>
        <taxon>Fungi incertae sedis</taxon>
        <taxon>Mucoromycota</taxon>
        <taxon>Mortierellomycotina</taxon>
        <taxon>Mortierellomycetes</taxon>
        <taxon>Mortierellales</taxon>
        <taxon>Mortierellaceae</taxon>
        <taxon>Dissophora</taxon>
    </lineage>
</organism>
<dbReference type="EMBL" id="JAAAIP010000612">
    <property type="protein sequence ID" value="KAG0314438.1"/>
    <property type="molecule type" value="Genomic_DNA"/>
</dbReference>
<evidence type="ECO:0000256" key="5">
    <source>
        <dbReference type="SAM" id="Phobius"/>
    </source>
</evidence>
<feature type="transmembrane region" description="Helical" evidence="5">
    <location>
        <begin position="63"/>
        <end position="84"/>
    </location>
</feature>
<dbReference type="Proteomes" id="UP000738325">
    <property type="component" value="Unassembled WGS sequence"/>
</dbReference>
<proteinExistence type="predicted"/>
<comment type="caution">
    <text evidence="6">The sequence shown here is derived from an EMBL/GenBank/DDBJ whole genome shotgun (WGS) entry which is preliminary data.</text>
</comment>
<gene>
    <name evidence="6" type="ORF">BGZ99_008134</name>
</gene>
<comment type="subcellular location">
    <subcellularLocation>
        <location evidence="1">Membrane</location>
        <topology evidence="1">Multi-pass membrane protein</topology>
    </subcellularLocation>
</comment>
<evidence type="ECO:0000313" key="7">
    <source>
        <dbReference type="Proteomes" id="UP000738325"/>
    </source>
</evidence>
<evidence type="ECO:0008006" key="8">
    <source>
        <dbReference type="Google" id="ProtNLM"/>
    </source>
</evidence>
<keyword evidence="4 5" id="KW-0472">Membrane</keyword>
<sequence>MEPFCGLGVMAAAYGAHGLEKRVNNDAGKIKAWQSASNIQLIHAVALLAVSQSPALMARTSRYAAPLILAGTFMFSGSIYGLILDTNKTFSRTLKLGPMTPLGGLALMCGWFALLL</sequence>
<keyword evidence="2 5" id="KW-0812">Transmembrane</keyword>